<gene>
    <name evidence="1" type="ORF">rsdtw13_35860</name>
</gene>
<keyword evidence="2" id="KW-1185">Reference proteome</keyword>
<accession>A0ACB5RGX3</accession>
<evidence type="ECO:0000313" key="2">
    <source>
        <dbReference type="Proteomes" id="UP001058074"/>
    </source>
</evidence>
<dbReference type="EMBL" id="BROD01000001">
    <property type="protein sequence ID" value="GKX68328.1"/>
    <property type="molecule type" value="Genomic_DNA"/>
</dbReference>
<evidence type="ECO:0000313" key="1">
    <source>
        <dbReference type="EMBL" id="GKX68328.1"/>
    </source>
</evidence>
<dbReference type="Proteomes" id="UP001058074">
    <property type="component" value="Unassembled WGS sequence"/>
</dbReference>
<comment type="caution">
    <text evidence="1">The sequence shown here is derived from an EMBL/GenBank/DDBJ whole genome shotgun (WGS) entry which is preliminary data.</text>
</comment>
<reference evidence="1" key="1">
    <citation type="journal article" date="2025" name="Int. J. Syst. Evol. Microbiol.">
        <title>Inconstantimicrobium mannanitabidum sp. nov., a novel member of the family Clostridiaceae isolated from anoxic soil under the treatment of reductive soil disinfestation.</title>
        <authorList>
            <person name="Ueki A."/>
            <person name="Tonouchi A."/>
            <person name="Honma S."/>
            <person name="Kaku N."/>
            <person name="Ueki K."/>
        </authorList>
    </citation>
    <scope>NUCLEOTIDE SEQUENCE</scope>
    <source>
        <strain evidence="1">TW13</strain>
    </source>
</reference>
<organism evidence="1 2">
    <name type="scientific">Inconstantimicrobium mannanitabidum</name>
    <dbReference type="NCBI Taxonomy" id="1604901"/>
    <lineage>
        <taxon>Bacteria</taxon>
        <taxon>Bacillati</taxon>
        <taxon>Bacillota</taxon>
        <taxon>Clostridia</taxon>
        <taxon>Eubacteriales</taxon>
        <taxon>Clostridiaceae</taxon>
        <taxon>Inconstantimicrobium</taxon>
    </lineage>
</organism>
<proteinExistence type="predicted"/>
<name>A0ACB5RGX3_9CLOT</name>
<protein>
    <submittedName>
        <fullName evidence="1">GGDEF domain-containing protein</fullName>
    </submittedName>
</protein>
<sequence length="294" mass="34213">MINLKGDSFTYLRKMFDSVRIVNPNDCSEISILNNDIECKNRTESCYRMWGKGTKCNNCISSRAYNEDGTFIKFECSGEKTYLVMAMPIIDEGKKYIIETIKEIKDGRFIYGEENFTPNQLYEKIQHNNELIILDELTGAFNRRYINENLPTEVSKAIISNNTLSLAMLDLDDFKMINDTYNHAMGDFIIKEFVKVVKENIRRHNDWIARYGGEEFIIVFRNTDKEEAYTLCERIRKAVQEHVFFKDNIKIDLTVSFGISTIAEDVNNSELLLKNADDNLYKAKDNGKNRVEKD</sequence>